<keyword evidence="3 5" id="KW-1133">Transmembrane helix</keyword>
<keyword evidence="2 5" id="KW-0812">Transmembrane</keyword>
<accession>B9LSY1</accession>
<evidence type="ECO:0000256" key="3">
    <source>
        <dbReference type="ARBA" id="ARBA00022989"/>
    </source>
</evidence>
<dbReference type="Pfam" id="PF04893">
    <property type="entry name" value="Yip1"/>
    <property type="match status" value="1"/>
</dbReference>
<comment type="subcellular location">
    <subcellularLocation>
        <location evidence="1">Membrane</location>
        <topology evidence="1">Multi-pass membrane protein</topology>
    </subcellularLocation>
</comment>
<evidence type="ECO:0000259" key="6">
    <source>
        <dbReference type="Pfam" id="PF04893"/>
    </source>
</evidence>
<reference evidence="7 8" key="1">
    <citation type="journal article" date="2016" name="Stand. Genomic Sci.">
        <title>Complete genome sequence of the Antarctic Halorubrum lacusprofundi type strain ACAM 34.</title>
        <authorList>
            <person name="Anderson I.J."/>
            <person name="DasSarma P."/>
            <person name="Lucas S."/>
            <person name="Copeland A."/>
            <person name="Lapidus A."/>
            <person name="Del Rio T.G."/>
            <person name="Tice H."/>
            <person name="Dalin E."/>
            <person name="Bruce D.C."/>
            <person name="Goodwin L."/>
            <person name="Pitluck S."/>
            <person name="Sims D."/>
            <person name="Brettin T.S."/>
            <person name="Detter J.C."/>
            <person name="Han C.S."/>
            <person name="Larimer F."/>
            <person name="Hauser L."/>
            <person name="Land M."/>
            <person name="Ivanova N."/>
            <person name="Richardson P."/>
            <person name="Cavicchioli R."/>
            <person name="DasSarma S."/>
            <person name="Woese C.R."/>
            <person name="Kyrpides N.C."/>
        </authorList>
    </citation>
    <scope>NUCLEOTIDE SEQUENCE [LARGE SCALE GENOMIC DNA]</scope>
    <source>
        <strain evidence="8">ATCC 49239 / DSM 5036 / JCM 8891 / ACAM 34</strain>
    </source>
</reference>
<feature type="transmembrane region" description="Helical" evidence="5">
    <location>
        <begin position="31"/>
        <end position="56"/>
    </location>
</feature>
<name>B9LSY1_HALLT</name>
<proteinExistence type="predicted"/>
<dbReference type="InterPro" id="IPR006977">
    <property type="entry name" value="Yip1_dom"/>
</dbReference>
<evidence type="ECO:0000256" key="4">
    <source>
        <dbReference type="ARBA" id="ARBA00023136"/>
    </source>
</evidence>
<evidence type="ECO:0000256" key="5">
    <source>
        <dbReference type="SAM" id="Phobius"/>
    </source>
</evidence>
<evidence type="ECO:0000313" key="8">
    <source>
        <dbReference type="Proteomes" id="UP000000740"/>
    </source>
</evidence>
<feature type="transmembrane region" description="Helical" evidence="5">
    <location>
        <begin position="113"/>
        <end position="131"/>
    </location>
</feature>
<feature type="domain" description="Yip1" evidence="6">
    <location>
        <begin position="15"/>
        <end position="248"/>
    </location>
</feature>
<dbReference type="KEGG" id="hla:Hlac_0444"/>
<dbReference type="Proteomes" id="UP000000740">
    <property type="component" value="Chromosome 1"/>
</dbReference>
<gene>
    <name evidence="7" type="ordered locus">Hlac_0444</name>
</gene>
<dbReference type="AlphaFoldDB" id="B9LSY1"/>
<dbReference type="GO" id="GO:0016020">
    <property type="term" value="C:membrane"/>
    <property type="evidence" value="ECO:0007669"/>
    <property type="project" value="UniProtKB-SubCell"/>
</dbReference>
<dbReference type="RefSeq" id="WP_012659681.1">
    <property type="nucleotide sequence ID" value="NC_012029.1"/>
</dbReference>
<feature type="transmembrane region" description="Helical" evidence="5">
    <location>
        <begin position="187"/>
        <end position="210"/>
    </location>
</feature>
<keyword evidence="4 5" id="KW-0472">Membrane</keyword>
<dbReference type="HOGENOM" id="CLU_1122597_0_0_2"/>
<feature type="transmembrane region" description="Helical" evidence="5">
    <location>
        <begin position="151"/>
        <end position="175"/>
    </location>
</feature>
<dbReference type="GeneID" id="7401062"/>
<dbReference type="EMBL" id="CP001365">
    <property type="protein sequence ID" value="ACM56046.1"/>
    <property type="molecule type" value="Genomic_DNA"/>
</dbReference>
<evidence type="ECO:0000256" key="2">
    <source>
        <dbReference type="ARBA" id="ARBA00022692"/>
    </source>
</evidence>
<evidence type="ECO:0000256" key="1">
    <source>
        <dbReference type="ARBA" id="ARBA00004141"/>
    </source>
</evidence>
<dbReference type="eggNOG" id="arCOG02054">
    <property type="taxonomic scope" value="Archaea"/>
</dbReference>
<feature type="transmembrane region" description="Helical" evidence="5">
    <location>
        <begin position="230"/>
        <end position="248"/>
    </location>
</feature>
<keyword evidence="8" id="KW-1185">Reference proteome</keyword>
<organism evidence="7 8">
    <name type="scientific">Halorubrum lacusprofundi (strain ATCC 49239 / DSM 5036 / JCM 8891 / ACAM 34)</name>
    <dbReference type="NCBI Taxonomy" id="416348"/>
    <lineage>
        <taxon>Archaea</taxon>
        <taxon>Methanobacteriati</taxon>
        <taxon>Methanobacteriota</taxon>
        <taxon>Stenosarchaea group</taxon>
        <taxon>Halobacteria</taxon>
        <taxon>Halobacteriales</taxon>
        <taxon>Haloferacaceae</taxon>
        <taxon>Halorubrum</taxon>
    </lineage>
</organism>
<evidence type="ECO:0000313" key="7">
    <source>
        <dbReference type="EMBL" id="ACM56046.1"/>
    </source>
</evidence>
<sequence length="249" mass="25730">MPSPLAPLSGLVSGLLDRSRAGFRWLKPDKQALTVGVVVFVTLATTLGIVALGAAFDATIDREVTVDNPDYPPESTCETFGEDGDSVFVEQCDRPERIDVDVGEELRSASGEYVGYALIGVPIWWAIFALALHGGARLAGGSGSLGDSFAIAAWAIAAEVARLVAGLGAIWYVLATTTVEGTTMESIATEIVAAISTMQGPLLVASAVVISVQWVVVVGGLEAYHDLDRGIAGTVAGVLAVFGLLLAAV</sequence>
<protein>
    <recommendedName>
        <fullName evidence="6">Yip1 domain-containing protein</fullName>
    </recommendedName>
</protein>